<evidence type="ECO:0000256" key="5">
    <source>
        <dbReference type="ARBA" id="ARBA00022927"/>
    </source>
</evidence>
<dbReference type="InterPro" id="IPR007831">
    <property type="entry name" value="T2SS_GspE_N"/>
</dbReference>
<evidence type="ECO:0000256" key="8">
    <source>
        <dbReference type="ARBA" id="ARBA00034006"/>
    </source>
</evidence>
<dbReference type="FunFam" id="3.30.450.90:FF:000001">
    <property type="entry name" value="Type II secretion system ATPase GspE"/>
    <property type="match status" value="1"/>
</dbReference>
<evidence type="ECO:0000256" key="3">
    <source>
        <dbReference type="ARBA" id="ARBA00022741"/>
    </source>
</evidence>
<dbReference type="Proteomes" id="UP000825051">
    <property type="component" value="Chromosome"/>
</dbReference>
<dbReference type="CDD" id="cd01129">
    <property type="entry name" value="PulE-GspE-like"/>
    <property type="match status" value="1"/>
</dbReference>
<dbReference type="Gene3D" id="3.30.450.90">
    <property type="match status" value="1"/>
</dbReference>
<sequence>MFEGHDQAVHEFLRERRLVSPTQLAAFDSEREATGHSLAALVIEHGLIEREALLAALAQHLGCDYAKELPVHLAPELTGLLAGHVARSYGVIPRRVDAQSIDLLVVDPFNGQIVDDLTFALGRDIRVVVADPLRVEQLIKQHYGEDEASLDELLNEISTTELTRPAAELSADDIESLAGQTPIIRFVNVVLAQAVRDKASDIHFEPFEHEFKIRYRIDGALYEMAPPPLALALPITSRIKVLANLNIAERRVPQDGRIKLTVAGRAVDLRVSTLPTQFGESVVLRVLDQSAVQLDLGQLGMPPEVLAGVSEIVRRPNGIFIVTGPTGSGKTTTLYSGLREINTTELKLLTVEDPVEYEIDGIMQVPVNPQVGLTFAAALRSFLRQDPDVIMVGEVRDLETAQIAIQASLTGHLVLSTLHTNDAAGAITRLIDMGVEPFLIASTLEAVLAQRLVRRICTQCRTSYTPDPAVLKQSNIDSAALGGRAFFYGRGCAHCDQTGYRGRRGIYEWLRITDAIRELITQRAPTLLIRQKAVAQGMRTLRDDGLRAIFDGETTVEEVIKYT</sequence>
<dbReference type="GO" id="GO:0008564">
    <property type="term" value="F:protein-exporting ATPase activity"/>
    <property type="evidence" value="ECO:0007669"/>
    <property type="project" value="UniProtKB-EC"/>
</dbReference>
<dbReference type="InterPro" id="IPR027417">
    <property type="entry name" value="P-loop_NTPase"/>
</dbReference>
<dbReference type="Pfam" id="PF00437">
    <property type="entry name" value="T2SSE"/>
    <property type="match status" value="1"/>
</dbReference>
<dbReference type="GO" id="GO:0005886">
    <property type="term" value="C:plasma membrane"/>
    <property type="evidence" value="ECO:0007669"/>
    <property type="project" value="TreeGrafter"/>
</dbReference>
<proteinExistence type="inferred from homology"/>
<gene>
    <name evidence="10" type="primary">gspE</name>
    <name evidence="10" type="ORF">K0B96_08100</name>
</gene>
<dbReference type="Gene3D" id="3.40.50.300">
    <property type="entry name" value="P-loop containing nucleotide triphosphate hydrolases"/>
    <property type="match status" value="1"/>
</dbReference>
<evidence type="ECO:0000313" key="10">
    <source>
        <dbReference type="EMBL" id="QYM80555.1"/>
    </source>
</evidence>
<dbReference type="InterPro" id="IPR001482">
    <property type="entry name" value="T2SS/T4SS_dom"/>
</dbReference>
<dbReference type="PANTHER" id="PTHR30258">
    <property type="entry name" value="TYPE II SECRETION SYSTEM PROTEIN GSPE-RELATED"/>
    <property type="match status" value="1"/>
</dbReference>
<feature type="domain" description="Bacterial type II secretion system protein E" evidence="9">
    <location>
        <begin position="383"/>
        <end position="397"/>
    </location>
</feature>
<dbReference type="KEGG" id="ole:K0B96_08100"/>
<evidence type="ECO:0000256" key="2">
    <source>
        <dbReference type="ARBA" id="ARBA00022448"/>
    </source>
</evidence>
<evidence type="ECO:0000313" key="11">
    <source>
        <dbReference type="Proteomes" id="UP000825051"/>
    </source>
</evidence>
<organism evidence="10 11">
    <name type="scientific">Horticoccus luteus</name>
    <dbReference type="NCBI Taxonomy" id="2862869"/>
    <lineage>
        <taxon>Bacteria</taxon>
        <taxon>Pseudomonadati</taxon>
        <taxon>Verrucomicrobiota</taxon>
        <taxon>Opitutia</taxon>
        <taxon>Opitutales</taxon>
        <taxon>Opitutaceae</taxon>
        <taxon>Horticoccus</taxon>
    </lineage>
</organism>
<keyword evidence="6" id="KW-1278">Translocase</keyword>
<dbReference type="NCBIfam" id="TIGR02533">
    <property type="entry name" value="type_II_gspE"/>
    <property type="match status" value="1"/>
</dbReference>
<dbReference type="Pfam" id="PF05157">
    <property type="entry name" value="MshEN"/>
    <property type="match status" value="1"/>
</dbReference>
<keyword evidence="4" id="KW-0067">ATP-binding</keyword>
<dbReference type="InterPro" id="IPR037257">
    <property type="entry name" value="T2SS_E_N_sf"/>
</dbReference>
<dbReference type="PROSITE" id="PS00662">
    <property type="entry name" value="T2SP_E"/>
    <property type="match status" value="1"/>
</dbReference>
<evidence type="ECO:0000259" key="9">
    <source>
        <dbReference type="PROSITE" id="PS00662"/>
    </source>
</evidence>
<dbReference type="InterPro" id="IPR013369">
    <property type="entry name" value="T2SS_GspE"/>
</dbReference>
<keyword evidence="3" id="KW-0547">Nucleotide-binding</keyword>
<dbReference type="EMBL" id="CP080507">
    <property type="protein sequence ID" value="QYM80555.1"/>
    <property type="molecule type" value="Genomic_DNA"/>
</dbReference>
<dbReference type="GO" id="GO:0015627">
    <property type="term" value="C:type II protein secretion system complex"/>
    <property type="evidence" value="ECO:0007669"/>
    <property type="project" value="InterPro"/>
</dbReference>
<dbReference type="SUPFAM" id="SSF160246">
    <property type="entry name" value="EspE N-terminal domain-like"/>
    <property type="match status" value="1"/>
</dbReference>
<dbReference type="GO" id="GO:0016887">
    <property type="term" value="F:ATP hydrolysis activity"/>
    <property type="evidence" value="ECO:0007669"/>
    <property type="project" value="TreeGrafter"/>
</dbReference>
<dbReference type="Gene3D" id="3.30.300.160">
    <property type="entry name" value="Type II secretion system, protein E, N-terminal domain"/>
    <property type="match status" value="1"/>
</dbReference>
<dbReference type="AlphaFoldDB" id="A0A8F9TYN1"/>
<dbReference type="PANTHER" id="PTHR30258:SF2">
    <property type="entry name" value="COMG OPERON PROTEIN 1"/>
    <property type="match status" value="1"/>
</dbReference>
<evidence type="ECO:0000256" key="7">
    <source>
        <dbReference type="ARBA" id="ARBA00024382"/>
    </source>
</evidence>
<dbReference type="SUPFAM" id="SSF52540">
    <property type="entry name" value="P-loop containing nucleoside triphosphate hydrolases"/>
    <property type="match status" value="1"/>
</dbReference>
<dbReference type="GO" id="GO:0005524">
    <property type="term" value="F:ATP binding"/>
    <property type="evidence" value="ECO:0007669"/>
    <property type="project" value="UniProtKB-KW"/>
</dbReference>
<dbReference type="RefSeq" id="WP_220165918.1">
    <property type="nucleotide sequence ID" value="NZ_CP080507.1"/>
</dbReference>
<dbReference type="EC" id="7.4.2.8" evidence="7"/>
<dbReference type="FunFam" id="3.40.50.300:FF:000398">
    <property type="entry name" value="Type IV pilus assembly ATPase PilB"/>
    <property type="match status" value="1"/>
</dbReference>
<comment type="similarity">
    <text evidence="1">Belongs to the GSP E family.</text>
</comment>
<name>A0A8F9TYN1_9BACT</name>
<keyword evidence="5" id="KW-0653">Protein transport</keyword>
<comment type="catalytic activity">
    <reaction evidence="8">
        <text>ATP + H2O + cellular proteinSide 1 = ADP + phosphate + cellular proteinSide 2.</text>
        <dbReference type="EC" id="7.4.2.8"/>
    </reaction>
</comment>
<evidence type="ECO:0000256" key="6">
    <source>
        <dbReference type="ARBA" id="ARBA00022967"/>
    </source>
</evidence>
<protein>
    <recommendedName>
        <fullName evidence="7">protein-secreting ATPase</fullName>
        <ecNumber evidence="7">7.4.2.8</ecNumber>
    </recommendedName>
</protein>
<evidence type="ECO:0000256" key="4">
    <source>
        <dbReference type="ARBA" id="ARBA00022840"/>
    </source>
</evidence>
<keyword evidence="2" id="KW-0813">Transport</keyword>
<keyword evidence="11" id="KW-1185">Reference proteome</keyword>
<reference evidence="10" key="1">
    <citation type="submission" date="2021-08" db="EMBL/GenBank/DDBJ databases">
        <title>Genome of a novel bacterium of the phylum Verrucomicrobia, Oleiharenicola sp. KSB-15.</title>
        <authorList>
            <person name="Chung J.-H."/>
            <person name="Ahn J.-H."/>
            <person name="Yoon Y."/>
            <person name="Kim D.-Y."/>
            <person name="An S.-H."/>
            <person name="Park I."/>
            <person name="Yeon J."/>
        </authorList>
    </citation>
    <scope>NUCLEOTIDE SEQUENCE</scope>
    <source>
        <strain evidence="10">KSB-15</strain>
    </source>
</reference>
<dbReference type="GO" id="GO:0015628">
    <property type="term" value="P:protein secretion by the type II secretion system"/>
    <property type="evidence" value="ECO:0007669"/>
    <property type="project" value="InterPro"/>
</dbReference>
<accession>A0A8F9TYN1</accession>
<evidence type="ECO:0000256" key="1">
    <source>
        <dbReference type="ARBA" id="ARBA00006611"/>
    </source>
</evidence>